<reference evidence="2 3" key="2">
    <citation type="submission" date="2018-11" db="EMBL/GenBank/DDBJ databases">
        <title>Genomic Encyclopedia of Type Strains, Phase IV (KMG-IV): sequencing the most valuable type-strain genomes for metagenomic binning, comparative biology and taxonomic classification.</title>
        <authorList>
            <person name="Goeker M."/>
        </authorList>
    </citation>
    <scope>NUCLEOTIDE SEQUENCE [LARGE SCALE GENOMIC DNA]</scope>
    <source>
        <strain evidence="2 3">DSM 27783</strain>
    </source>
</reference>
<evidence type="ECO:0000313" key="4">
    <source>
        <dbReference type="Proteomes" id="UP000298805"/>
    </source>
</evidence>
<dbReference type="EMBL" id="CP027432">
    <property type="protein sequence ID" value="QCI28237.2"/>
    <property type="molecule type" value="Genomic_DNA"/>
</dbReference>
<accession>A0AAJ4RED9</accession>
<dbReference type="RefSeq" id="WP_139932252.1">
    <property type="nucleotide sequence ID" value="NZ_CP027432.2"/>
</dbReference>
<keyword evidence="4" id="KW-1185">Reference proteome</keyword>
<dbReference type="Proteomes" id="UP000298805">
    <property type="component" value="Chromosome"/>
</dbReference>
<protein>
    <submittedName>
        <fullName evidence="2">Uncharacterized protein</fullName>
    </submittedName>
</protein>
<evidence type="ECO:0000313" key="1">
    <source>
        <dbReference type="EMBL" id="QCI28237.2"/>
    </source>
</evidence>
<dbReference type="EMBL" id="RJVK01000001">
    <property type="protein sequence ID" value="ROR41049.1"/>
    <property type="molecule type" value="Genomic_DNA"/>
</dbReference>
<dbReference type="AlphaFoldDB" id="A0AAJ4RED9"/>
<reference evidence="1" key="3">
    <citation type="submission" date="2019-06" db="EMBL/GenBank/DDBJ databases">
        <title>A comparative analysis of the Nautiliaceae.</title>
        <authorList>
            <person name="Grosche A."/>
            <person name="Smedile F."/>
            <person name="Vetriani C."/>
        </authorList>
    </citation>
    <scope>NUCLEOTIDE SEQUENCE</scope>
    <source>
        <strain evidence="1">TB6</strain>
    </source>
</reference>
<evidence type="ECO:0000313" key="3">
    <source>
        <dbReference type="Proteomes" id="UP000272781"/>
    </source>
</evidence>
<name>A0AAJ4RED9_9BACT</name>
<sequence>MKILIFVLLLAGIMIYPIFESRNFKKIKEYNTSLPPVVLKNGKFYEYEPNLTKSGSFKEFIVNKTNYFGRDVFLNNLRNEEKIFLKKAFYKKPVLKGLDVKFVSKEYNLTTDKGIYNTQTSILKGEKFAFQAQSFKGFGVNFIVDKNKNIKADDITYFLKVKK</sequence>
<reference evidence="4" key="1">
    <citation type="submission" date="2018-03" db="EMBL/GenBank/DDBJ databases">
        <title>A comparative analysis of the Nautiliaceae.</title>
        <authorList>
            <person name="Grosche A."/>
            <person name="Smedile F."/>
            <person name="Vetriani C."/>
        </authorList>
    </citation>
    <scope>NUCLEOTIDE SEQUENCE [LARGE SCALE GENOMIC DNA]</scope>
    <source>
        <strain evidence="4">TB6</strain>
    </source>
</reference>
<proteinExistence type="predicted"/>
<organism evidence="2 3">
    <name type="scientific">Caminibacter pacificus</name>
    <dbReference type="NCBI Taxonomy" id="1424653"/>
    <lineage>
        <taxon>Bacteria</taxon>
        <taxon>Pseudomonadati</taxon>
        <taxon>Campylobacterota</taxon>
        <taxon>Epsilonproteobacteria</taxon>
        <taxon>Nautiliales</taxon>
        <taxon>Nautiliaceae</taxon>
        <taxon>Caminibacter</taxon>
    </lineage>
</organism>
<gene>
    <name evidence="1" type="ORF">C6V80_04480</name>
    <name evidence="2" type="ORF">EDC58_0533</name>
</gene>
<dbReference type="Proteomes" id="UP000272781">
    <property type="component" value="Unassembled WGS sequence"/>
</dbReference>
<evidence type="ECO:0000313" key="2">
    <source>
        <dbReference type="EMBL" id="ROR41049.1"/>
    </source>
</evidence>